<evidence type="ECO:0000256" key="3">
    <source>
        <dbReference type="ARBA" id="ARBA00022448"/>
    </source>
</evidence>
<keyword evidence="5 18" id="KW-0812">Transmembrane</keyword>
<accession>A0ABR1APY5</accession>
<evidence type="ECO:0000256" key="15">
    <source>
        <dbReference type="ARBA" id="ARBA00040439"/>
    </source>
</evidence>
<dbReference type="CDD" id="cd18574">
    <property type="entry name" value="ABC_6TM_ABCB8_like"/>
    <property type="match status" value="1"/>
</dbReference>
<keyword evidence="9" id="KW-0809">Transit peptide</keyword>
<dbReference type="Gene3D" id="1.20.1560.10">
    <property type="entry name" value="ABC transporter type 1, transmembrane domain"/>
    <property type="match status" value="1"/>
</dbReference>
<sequence>MANLMRLCNGLNTELLKPLLKVHNNETKAKDPDFNWSKFIKLLQSYWLELLGAVLAAMVCALLNIQIPRALGSLVDVISKLSVSETDFMTDMKKPAINMITYYTLQSIFTFFYIALLAHVGEGIAKTMKVQMFSSIMNQDMAFFDTHRSGELLNRLTVDIQDFKSSFKMVISQGLKNLTQIIGCSVSIFFISPSMTAIMMVVVPTGIIGGSYVGSLLRQAAMQSRGTAKEQASKVTLTAEEAISNIRTVRSFAMEELENKILNEQAEICKQLNIHLGYGIALFQAGTNLFLNGMVLSTIYIGGYMMTTGSISAGDLMAFLVAVQMLQRSFTQVSLLFGTYIKGKHAGARVFEIIDLPSGKTLSAGRKIPYHSLLPNIEFKNVAFSYPSRPDKEVLKNINLYIPEGKTIAIVGSSGSGKSTLAWLLERFYDVDSGVVLVGEEDIRNLDSTWLRKNVIGFISQEPVLFATSVLENIRYGKPTATDEEVVQAAKLANADNFIRGFPDGYSTMVGERGVSVSGGQKQRIAIARALLKNPSILILDEATSALDSESEKAVQHSLEELTKFRTTIIIAHRLSTIKNVDLIVVLHNGVIVESGTHRELLAKKGMYAALVANQVELV</sequence>
<dbReference type="SUPFAM" id="SSF52540">
    <property type="entry name" value="P-loop containing nucleoside triphosphate hydrolases"/>
    <property type="match status" value="1"/>
</dbReference>
<evidence type="ECO:0000256" key="14">
    <source>
        <dbReference type="ARBA" id="ARBA00023136"/>
    </source>
</evidence>
<evidence type="ECO:0000256" key="10">
    <source>
        <dbReference type="ARBA" id="ARBA00022958"/>
    </source>
</evidence>
<feature type="transmembrane region" description="Helical" evidence="18">
    <location>
        <begin position="174"/>
        <end position="191"/>
    </location>
</feature>
<dbReference type="Gene3D" id="3.40.50.300">
    <property type="entry name" value="P-loop containing nucleotide triphosphate hydrolases"/>
    <property type="match status" value="1"/>
</dbReference>
<feature type="domain" description="ABC transmembrane type-1" evidence="20">
    <location>
        <begin position="51"/>
        <end position="342"/>
    </location>
</feature>
<feature type="transmembrane region" description="Helical" evidence="18">
    <location>
        <begin position="197"/>
        <end position="217"/>
    </location>
</feature>
<dbReference type="InterPro" id="IPR036640">
    <property type="entry name" value="ABC1_TM_sf"/>
</dbReference>
<dbReference type="Pfam" id="PF00005">
    <property type="entry name" value="ABC_tran"/>
    <property type="match status" value="1"/>
</dbReference>
<gene>
    <name evidence="21" type="ORF">RUM44_011389</name>
</gene>
<keyword evidence="13" id="KW-0496">Mitochondrion</keyword>
<keyword evidence="3" id="KW-0813">Transport</keyword>
<dbReference type="PROSITE" id="PS50893">
    <property type="entry name" value="ABC_TRANSPORTER_2"/>
    <property type="match status" value="1"/>
</dbReference>
<dbReference type="PROSITE" id="PS00211">
    <property type="entry name" value="ABC_TRANSPORTER_1"/>
    <property type="match status" value="1"/>
</dbReference>
<dbReference type="PANTHER" id="PTHR43394:SF17">
    <property type="entry name" value="MITOCHONDRIAL POTASSIUM CHANNEL ATP-BINDING SUBUNIT"/>
    <property type="match status" value="1"/>
</dbReference>
<feature type="transmembrane region" description="Helical" evidence="18">
    <location>
        <begin position="46"/>
        <end position="67"/>
    </location>
</feature>
<evidence type="ECO:0000256" key="12">
    <source>
        <dbReference type="ARBA" id="ARBA00023065"/>
    </source>
</evidence>
<evidence type="ECO:0000313" key="22">
    <source>
        <dbReference type="Proteomes" id="UP001359485"/>
    </source>
</evidence>
<keyword evidence="7" id="KW-0999">Mitochondrion inner membrane</keyword>
<keyword evidence="4" id="KW-0633">Potassium transport</keyword>
<comment type="similarity">
    <text evidence="2">Belongs to the ABC transporter superfamily. ABCB family. Multidrug resistance exporter (TC 3.A.1.201) subfamily.</text>
</comment>
<evidence type="ECO:0000256" key="13">
    <source>
        <dbReference type="ARBA" id="ARBA00023128"/>
    </source>
</evidence>
<keyword evidence="11 18" id="KW-1133">Transmembrane helix</keyword>
<reference evidence="21 22" key="1">
    <citation type="submission" date="2023-09" db="EMBL/GenBank/DDBJ databases">
        <title>Genomes of two closely related lineages of the louse Polyplax serrata with different host specificities.</title>
        <authorList>
            <person name="Martinu J."/>
            <person name="Tarabai H."/>
            <person name="Stefka J."/>
            <person name="Hypsa V."/>
        </authorList>
    </citation>
    <scope>NUCLEOTIDE SEQUENCE [LARGE SCALE GENOMIC DNA]</scope>
    <source>
        <strain evidence="21">98ZLc_SE</strain>
    </source>
</reference>
<evidence type="ECO:0000256" key="5">
    <source>
        <dbReference type="ARBA" id="ARBA00022692"/>
    </source>
</evidence>
<proteinExistence type="inferred from homology"/>
<evidence type="ECO:0000256" key="8">
    <source>
        <dbReference type="ARBA" id="ARBA00022840"/>
    </source>
</evidence>
<comment type="caution">
    <text evidence="21">The sequence shown here is derived from an EMBL/GenBank/DDBJ whole genome shotgun (WGS) entry which is preliminary data.</text>
</comment>
<dbReference type="InterPro" id="IPR039421">
    <property type="entry name" value="Type_1_exporter"/>
</dbReference>
<evidence type="ECO:0000313" key="21">
    <source>
        <dbReference type="EMBL" id="KAK6624530.1"/>
    </source>
</evidence>
<keyword evidence="14 18" id="KW-0472">Membrane</keyword>
<comment type="subcellular location">
    <subcellularLocation>
        <location evidence="1">Mitochondrion inner membrane</location>
        <topology evidence="1">Multi-pass membrane protein</topology>
    </subcellularLocation>
</comment>
<dbReference type="InterPro" id="IPR003593">
    <property type="entry name" value="AAA+_ATPase"/>
</dbReference>
<dbReference type="PROSITE" id="PS50929">
    <property type="entry name" value="ABC_TM1F"/>
    <property type="match status" value="1"/>
</dbReference>
<organism evidence="21 22">
    <name type="scientific">Polyplax serrata</name>
    <name type="common">Common mouse louse</name>
    <dbReference type="NCBI Taxonomy" id="468196"/>
    <lineage>
        <taxon>Eukaryota</taxon>
        <taxon>Metazoa</taxon>
        <taxon>Ecdysozoa</taxon>
        <taxon>Arthropoda</taxon>
        <taxon>Hexapoda</taxon>
        <taxon>Insecta</taxon>
        <taxon>Pterygota</taxon>
        <taxon>Neoptera</taxon>
        <taxon>Paraneoptera</taxon>
        <taxon>Psocodea</taxon>
        <taxon>Troctomorpha</taxon>
        <taxon>Phthiraptera</taxon>
        <taxon>Anoplura</taxon>
        <taxon>Polyplacidae</taxon>
        <taxon>Polyplax</taxon>
    </lineage>
</organism>
<evidence type="ECO:0000256" key="18">
    <source>
        <dbReference type="SAM" id="Phobius"/>
    </source>
</evidence>
<protein>
    <recommendedName>
        <fullName evidence="15">Mitochondrial potassium channel ATP-binding subunit</fullName>
    </recommendedName>
    <alternativeName>
        <fullName evidence="17">ATP-binding cassette sub-family B member 8, mitochondrial</fullName>
    </alternativeName>
    <alternativeName>
        <fullName evidence="16">Mitochondrial sulfonylurea-receptor</fullName>
    </alternativeName>
</protein>
<feature type="domain" description="ABC transporter" evidence="19">
    <location>
        <begin position="377"/>
        <end position="614"/>
    </location>
</feature>
<evidence type="ECO:0000256" key="11">
    <source>
        <dbReference type="ARBA" id="ARBA00022989"/>
    </source>
</evidence>
<evidence type="ECO:0000256" key="17">
    <source>
        <dbReference type="ARBA" id="ARBA00042968"/>
    </source>
</evidence>
<evidence type="ECO:0000256" key="1">
    <source>
        <dbReference type="ARBA" id="ARBA00004448"/>
    </source>
</evidence>
<evidence type="ECO:0000259" key="20">
    <source>
        <dbReference type="PROSITE" id="PS50929"/>
    </source>
</evidence>
<keyword evidence="22" id="KW-1185">Reference proteome</keyword>
<evidence type="ECO:0000256" key="4">
    <source>
        <dbReference type="ARBA" id="ARBA00022538"/>
    </source>
</evidence>
<evidence type="ECO:0000256" key="9">
    <source>
        <dbReference type="ARBA" id="ARBA00022946"/>
    </source>
</evidence>
<evidence type="ECO:0000259" key="19">
    <source>
        <dbReference type="PROSITE" id="PS50893"/>
    </source>
</evidence>
<dbReference type="CDD" id="cd03249">
    <property type="entry name" value="ABC_MTABC3_MDL1_MDL2"/>
    <property type="match status" value="1"/>
</dbReference>
<dbReference type="Proteomes" id="UP001359485">
    <property type="component" value="Unassembled WGS sequence"/>
</dbReference>
<dbReference type="InterPro" id="IPR027417">
    <property type="entry name" value="P-loop_NTPase"/>
</dbReference>
<dbReference type="SUPFAM" id="SSF90123">
    <property type="entry name" value="ABC transporter transmembrane region"/>
    <property type="match status" value="1"/>
</dbReference>
<dbReference type="SMART" id="SM00382">
    <property type="entry name" value="AAA"/>
    <property type="match status" value="1"/>
</dbReference>
<keyword evidence="10" id="KW-0630">Potassium</keyword>
<name>A0ABR1APY5_POLSC</name>
<keyword evidence="6" id="KW-0547">Nucleotide-binding</keyword>
<dbReference type="InterPro" id="IPR017871">
    <property type="entry name" value="ABC_transporter-like_CS"/>
</dbReference>
<evidence type="ECO:0000256" key="16">
    <source>
        <dbReference type="ARBA" id="ARBA00041416"/>
    </source>
</evidence>
<keyword evidence="12" id="KW-0406">Ion transport</keyword>
<dbReference type="EMBL" id="JAWJWF010000046">
    <property type="protein sequence ID" value="KAK6624530.1"/>
    <property type="molecule type" value="Genomic_DNA"/>
</dbReference>
<dbReference type="PANTHER" id="PTHR43394">
    <property type="entry name" value="ATP-DEPENDENT PERMEASE MDL1, MITOCHONDRIAL"/>
    <property type="match status" value="1"/>
</dbReference>
<dbReference type="InterPro" id="IPR003439">
    <property type="entry name" value="ABC_transporter-like_ATP-bd"/>
</dbReference>
<evidence type="ECO:0000256" key="7">
    <source>
        <dbReference type="ARBA" id="ARBA00022792"/>
    </source>
</evidence>
<evidence type="ECO:0000256" key="2">
    <source>
        <dbReference type="ARBA" id="ARBA00007577"/>
    </source>
</evidence>
<keyword evidence="8" id="KW-0067">ATP-binding</keyword>
<feature type="transmembrane region" description="Helical" evidence="18">
    <location>
        <begin position="100"/>
        <end position="120"/>
    </location>
</feature>
<evidence type="ECO:0000256" key="6">
    <source>
        <dbReference type="ARBA" id="ARBA00022741"/>
    </source>
</evidence>
<dbReference type="InterPro" id="IPR011527">
    <property type="entry name" value="ABC1_TM_dom"/>
</dbReference>
<dbReference type="Pfam" id="PF00664">
    <property type="entry name" value="ABC_membrane"/>
    <property type="match status" value="1"/>
</dbReference>